<keyword evidence="7" id="KW-0156">Chromatin regulator</keyword>
<dbReference type="InterPro" id="IPR044570">
    <property type="entry name" value="Set1-like"/>
</dbReference>
<keyword evidence="19" id="KW-1185">Reference proteome</keyword>
<dbReference type="KEGG" id="cci:CC1G_15535"/>
<dbReference type="EC" id="2.1.1.354" evidence="2"/>
<dbReference type="SMART" id="SM00360">
    <property type="entry name" value="RRM"/>
    <property type="match status" value="2"/>
</dbReference>
<dbReference type="SUPFAM" id="SSF82199">
    <property type="entry name" value="SET domain"/>
    <property type="match status" value="1"/>
</dbReference>
<evidence type="ECO:0000256" key="13">
    <source>
        <dbReference type="PROSITE-ProRule" id="PRU00176"/>
    </source>
</evidence>
<feature type="compositionally biased region" description="Low complexity" evidence="14">
    <location>
        <begin position="12"/>
        <end position="31"/>
    </location>
</feature>
<protein>
    <recommendedName>
        <fullName evidence="3">Histone-lysine N-methyltransferase, H3 lysine-4 specific</fullName>
        <ecNumber evidence="2">2.1.1.354</ecNumber>
    </recommendedName>
    <alternativeName>
        <fullName evidence="9">SET domain-containing protein 1</fullName>
    </alternativeName>
</protein>
<evidence type="ECO:0000256" key="6">
    <source>
        <dbReference type="ARBA" id="ARBA00022691"/>
    </source>
</evidence>
<feature type="region of interest" description="Disordered" evidence="14">
    <location>
        <begin position="1011"/>
        <end position="1050"/>
    </location>
</feature>
<feature type="compositionally biased region" description="Basic residues" evidence="14">
    <location>
        <begin position="1254"/>
        <end position="1263"/>
    </location>
</feature>
<dbReference type="InterPro" id="IPR001214">
    <property type="entry name" value="SET_dom"/>
</dbReference>
<evidence type="ECO:0000259" key="15">
    <source>
        <dbReference type="PROSITE" id="PS50102"/>
    </source>
</evidence>
<dbReference type="GO" id="GO:0032259">
    <property type="term" value="P:methylation"/>
    <property type="evidence" value="ECO:0007669"/>
    <property type="project" value="UniProtKB-KW"/>
</dbReference>
<keyword evidence="6" id="KW-0949">S-adenosyl-L-methionine</keyword>
<comment type="catalytic activity">
    <reaction evidence="10">
        <text>L-lysyl(4)-[histone H3] + 3 S-adenosyl-L-methionine = N(6),N(6),N(6)-trimethyl-L-lysyl(4)-[histone H3] + 3 S-adenosyl-L-homocysteine + 3 H(+)</text>
        <dbReference type="Rhea" id="RHEA:60260"/>
        <dbReference type="Rhea" id="RHEA-COMP:15537"/>
        <dbReference type="Rhea" id="RHEA-COMP:15547"/>
        <dbReference type="ChEBI" id="CHEBI:15378"/>
        <dbReference type="ChEBI" id="CHEBI:29969"/>
        <dbReference type="ChEBI" id="CHEBI:57856"/>
        <dbReference type="ChEBI" id="CHEBI:59789"/>
        <dbReference type="ChEBI" id="CHEBI:61961"/>
        <dbReference type="EC" id="2.1.1.354"/>
    </reaction>
</comment>
<dbReference type="InterPro" id="IPR012677">
    <property type="entry name" value="Nucleotide-bd_a/b_plait_sf"/>
</dbReference>
<dbReference type="GO" id="GO:0140999">
    <property type="term" value="F:histone H3K4 trimethyltransferase activity"/>
    <property type="evidence" value="ECO:0007669"/>
    <property type="project" value="UniProtKB-EC"/>
</dbReference>
<dbReference type="RefSeq" id="XP_002910994.1">
    <property type="nucleotide sequence ID" value="XM_002910948.1"/>
</dbReference>
<feature type="compositionally biased region" description="Acidic residues" evidence="14">
    <location>
        <begin position="1195"/>
        <end position="1206"/>
    </location>
</feature>
<evidence type="ECO:0000256" key="3">
    <source>
        <dbReference type="ARBA" id="ARBA00015839"/>
    </source>
</evidence>
<dbReference type="OrthoDB" id="308383at2759"/>
<evidence type="ECO:0000256" key="12">
    <source>
        <dbReference type="ARBA" id="ARBA00049129"/>
    </source>
</evidence>
<feature type="compositionally biased region" description="Basic residues" evidence="14">
    <location>
        <begin position="1178"/>
        <end position="1187"/>
    </location>
</feature>
<gene>
    <name evidence="18" type="ORF">CC1G_15535</name>
</gene>
<dbReference type="SMART" id="SM00317">
    <property type="entry name" value="SET"/>
    <property type="match status" value="1"/>
</dbReference>
<evidence type="ECO:0000256" key="1">
    <source>
        <dbReference type="ARBA" id="ARBA00004123"/>
    </source>
</evidence>
<keyword evidence="8" id="KW-0539">Nucleus</keyword>
<feature type="domain" description="Post-SET" evidence="17">
    <location>
        <begin position="1598"/>
        <end position="1614"/>
    </location>
</feature>
<dbReference type="Gene3D" id="2.170.270.10">
    <property type="entry name" value="SET domain"/>
    <property type="match status" value="1"/>
</dbReference>
<evidence type="ECO:0000313" key="18">
    <source>
        <dbReference type="EMBL" id="EFI27500.1"/>
    </source>
</evidence>
<feature type="compositionally biased region" description="Pro residues" evidence="14">
    <location>
        <begin position="34"/>
        <end position="46"/>
    </location>
</feature>
<feature type="compositionally biased region" description="Basic and acidic residues" evidence="14">
    <location>
        <begin position="393"/>
        <end position="409"/>
    </location>
</feature>
<comment type="catalytic activity">
    <reaction evidence="11">
        <text>N(6)-methyl-L-lysyl(4)-[histone H3] + S-adenosyl-L-methionine = N(6),N(6)-dimethyl-L-lysyl(4)-[histone H3] + S-adenosyl-L-homocysteine + H(+)</text>
        <dbReference type="Rhea" id="RHEA:60268"/>
        <dbReference type="Rhea" id="RHEA-COMP:15540"/>
        <dbReference type="Rhea" id="RHEA-COMP:15543"/>
        <dbReference type="ChEBI" id="CHEBI:15378"/>
        <dbReference type="ChEBI" id="CHEBI:57856"/>
        <dbReference type="ChEBI" id="CHEBI:59789"/>
        <dbReference type="ChEBI" id="CHEBI:61929"/>
        <dbReference type="ChEBI" id="CHEBI:61976"/>
    </reaction>
</comment>
<dbReference type="InParanoid" id="D6RN23"/>
<dbReference type="PROSITE" id="PS50280">
    <property type="entry name" value="SET"/>
    <property type="match status" value="1"/>
</dbReference>
<dbReference type="FunCoup" id="D6RN23">
    <property type="interactions" value="56"/>
</dbReference>
<feature type="compositionally biased region" description="Low complexity" evidence="14">
    <location>
        <begin position="76"/>
        <end position="87"/>
    </location>
</feature>
<evidence type="ECO:0000256" key="8">
    <source>
        <dbReference type="ARBA" id="ARBA00023242"/>
    </source>
</evidence>
<dbReference type="HOGENOM" id="CLU_002889_0_0_1"/>
<feature type="compositionally biased region" description="Basic and acidic residues" evidence="14">
    <location>
        <begin position="1124"/>
        <end position="1142"/>
    </location>
</feature>
<feature type="compositionally biased region" description="Pro residues" evidence="14">
    <location>
        <begin position="1313"/>
        <end position="1322"/>
    </location>
</feature>
<evidence type="ECO:0000259" key="17">
    <source>
        <dbReference type="PROSITE" id="PS50868"/>
    </source>
</evidence>
<feature type="compositionally biased region" description="Low complexity" evidence="14">
    <location>
        <begin position="794"/>
        <end position="806"/>
    </location>
</feature>
<dbReference type="InterPro" id="IPR000504">
    <property type="entry name" value="RRM_dom"/>
</dbReference>
<feature type="compositionally biased region" description="Basic residues" evidence="14">
    <location>
        <begin position="1107"/>
        <end position="1123"/>
    </location>
</feature>
<evidence type="ECO:0000259" key="16">
    <source>
        <dbReference type="PROSITE" id="PS50280"/>
    </source>
</evidence>
<evidence type="ECO:0000256" key="9">
    <source>
        <dbReference type="ARBA" id="ARBA00030093"/>
    </source>
</evidence>
<evidence type="ECO:0000256" key="11">
    <source>
        <dbReference type="ARBA" id="ARBA00047583"/>
    </source>
</evidence>
<feature type="region of interest" description="Disordered" evidence="14">
    <location>
        <begin position="720"/>
        <end position="928"/>
    </location>
</feature>
<dbReference type="PRINTS" id="PR01217">
    <property type="entry name" value="PRICHEXTENSN"/>
</dbReference>
<feature type="compositionally biased region" description="Low complexity" evidence="14">
    <location>
        <begin position="890"/>
        <end position="909"/>
    </location>
</feature>
<dbReference type="eggNOG" id="KOG1080">
    <property type="taxonomic scope" value="Eukaryota"/>
</dbReference>
<dbReference type="SMART" id="SM01291">
    <property type="entry name" value="N-SET"/>
    <property type="match status" value="1"/>
</dbReference>
<dbReference type="InterPro" id="IPR024657">
    <property type="entry name" value="COMPASS_Set1_N-SET"/>
</dbReference>
<evidence type="ECO:0000256" key="4">
    <source>
        <dbReference type="ARBA" id="ARBA00022603"/>
    </source>
</evidence>
<dbReference type="PROSITE" id="PS50102">
    <property type="entry name" value="RRM"/>
    <property type="match status" value="1"/>
</dbReference>
<sequence>MSGRPPPKGPRALSAAGPSSSSTAPSSSSLSVHGPPPLPSQRPPPSSHYSKPIPTGPRSLHSTTRFSHSSPKTPYNGFSNNSSFVNSAGPSMPNGLNVRDSQSSRYSSSTNGKKTEIVSESTTRQPSDSQRLSWSEPTTNGIAPSNSIPETRPSISIPIPSSSSSLAALPAKRASVQIALPSSSSRGPPPPPPDEPPPPPPPPSQPPPPAPPPPEPSPSLPKPPPPPPTSIRPPSPKSQPPPPPPPPPQTRPPSPPKSIPPPPPPPTSNPEPPPPPPPSVPAPPPPESHPQPGPSTRIPPPSSQPHSPIRSRPIELPLPPKPVLSERPHPRIHSPPRGSSSRNRSPRPRSRSRPPHPSSSRPRSRSPRSWSRSPSPGPRYHYDRRRSRYSPPPRRDRDRDWERDRDYRRPYRSPPPRRPDYPPSSRLPPRPLSPRRERERERDREREREPPPQPPTPRTRSPEKEPEPPQKLYSLPPPPEWPPPGSSEYPKDERTFKVLYDAAVDVNMASHPSFVSNYSKLPSYYRSLIDHLKKHASSEVQQKRLQTTGKGKGKESVVLYRYEGEVITTKSEEDGFMEEEPVPTDPRKLEGVKAIRQYRGYREELTQVQYEYDEHSSGPPPPTAVLFTNLSPLTSNSDLKRHLGQYGQIVSFDPQIDREKGSALGVVHVRFMTHEEARRCLEKENGRKGGLKNMQREEEWNVVFDGEGKVLQSYKILLDQARKDERKPTGPPAVGPGPGQRPRLPNGIPSTSSLPARPTGGSTPQTPIHPYSSHGPPPPKPPHLPASVPPNPMHAAQQSHSHSHSSTPNDRHSRSYHPDRDRDRGDKRSRDQRLTPLQPPSGEAPIPHALLRAKEQVLQKPATDEKGSKPDIDNARGMHVDSPSTNAREPAQPGQPSSSSLSTSATAAPAEKKPVIPEISEEEKARERERVMRELASIGKEYVHVRFPPHVNPNTLKESKIRPYFDSFGTVPDKILRNFEGAYVTFAKPGSAVRASILLATVPLLAHRVKLSHHLPPPPPPPPASESTTTPPSTTSTTSPSNYPPWTPDDAKKILDQAHELIVNEVKALLEKELNDKFIFNDVKQAMIEEKTSLASKNEQQAAASRPKVKMGLKGLSFKKQKKRVVEEKKPVEEEEVVEKKERKDKKDRKDRSDEKAVSADVEQEQEMEEEEEEVDRRPRKKARKDVKRPSRIVDDDDIESEDEPEDSRLRADSAAVEEPRRKRATSEIQEDDDEAEVEQPVKKKVKLEAGTTKGRKSKKSKKERAVEVLHVDENDDEAQPPAVARIVVRSDLESTTSRSPSPTSRRPTRAVTPPPTPPPNPIELGLCEDEEDLYFAKLALAGYDPSTAVAQEEAPAAGAESAPEPSEPTSSRKHLTGSARTEGFYKITKQDKAMYLEQYKSKAAAEVIPSVPAAEKPPPQQVMSSRSNRANARRRAAGLEEINQVQRAVALSKGETAASELTFKFNQLQTRKKHLRFSRSPIHDWGLYAMEKISKGEMVIEYVGEVIRAQVADKREKTYEKQGIGSSYLFRIDEEFVVDATKKGNLGRLINHSCDPNCTAKIITISGVKKIVIYAKQDIELGEEITYDYHFPIEQDNKIPCLCGSARCRGYLN</sequence>
<evidence type="ECO:0000313" key="19">
    <source>
        <dbReference type="Proteomes" id="UP000001861"/>
    </source>
</evidence>
<dbReference type="GO" id="GO:0003723">
    <property type="term" value="F:RNA binding"/>
    <property type="evidence" value="ECO:0007669"/>
    <property type="project" value="UniProtKB-UniRule"/>
</dbReference>
<dbReference type="InterPro" id="IPR046341">
    <property type="entry name" value="SET_dom_sf"/>
</dbReference>
<dbReference type="PANTHER" id="PTHR45814">
    <property type="entry name" value="HISTONE-LYSINE N-METHYLTRANSFERASE SETD1"/>
    <property type="match status" value="1"/>
</dbReference>
<dbReference type="Pfam" id="PF00076">
    <property type="entry name" value="RRM_1"/>
    <property type="match status" value="1"/>
</dbReference>
<feature type="region of interest" description="Disordered" evidence="14">
    <location>
        <begin position="1"/>
        <end position="493"/>
    </location>
</feature>
<feature type="region of interest" description="Disordered" evidence="14">
    <location>
        <begin position="1093"/>
        <end position="1326"/>
    </location>
</feature>
<feature type="compositionally biased region" description="Pro residues" evidence="14">
    <location>
        <begin position="187"/>
        <end position="303"/>
    </location>
</feature>
<dbReference type="Pfam" id="PF11764">
    <property type="entry name" value="N-SET"/>
    <property type="match status" value="1"/>
</dbReference>
<keyword evidence="13" id="KW-0694">RNA-binding</keyword>
<dbReference type="EMBL" id="AACS02000006">
    <property type="protein sequence ID" value="EFI27500.1"/>
    <property type="molecule type" value="Genomic_DNA"/>
</dbReference>
<dbReference type="PANTHER" id="PTHR45814:SF2">
    <property type="entry name" value="HISTONE-LYSINE N-METHYLTRANSFERASE SETD1"/>
    <property type="match status" value="1"/>
</dbReference>
<reference evidence="18 19" key="1">
    <citation type="journal article" date="2010" name="Proc. Natl. Acad. Sci. U.S.A.">
        <title>Insights into evolution of multicellular fungi from the assembled chromosomes of the mushroom Coprinopsis cinerea (Coprinus cinereus).</title>
        <authorList>
            <person name="Stajich J.E."/>
            <person name="Wilke S.K."/>
            <person name="Ahren D."/>
            <person name="Au C.H."/>
            <person name="Birren B.W."/>
            <person name="Borodovsky M."/>
            <person name="Burns C."/>
            <person name="Canback B."/>
            <person name="Casselton L.A."/>
            <person name="Cheng C.K."/>
            <person name="Deng J."/>
            <person name="Dietrich F.S."/>
            <person name="Fargo D.C."/>
            <person name="Farman M.L."/>
            <person name="Gathman A.C."/>
            <person name="Goldberg J."/>
            <person name="Guigo R."/>
            <person name="Hoegger P.J."/>
            <person name="Hooker J.B."/>
            <person name="Huggins A."/>
            <person name="James T.Y."/>
            <person name="Kamada T."/>
            <person name="Kilaru S."/>
            <person name="Kodira C."/>
            <person name="Kues U."/>
            <person name="Kupfer D."/>
            <person name="Kwan H.S."/>
            <person name="Lomsadze A."/>
            <person name="Li W."/>
            <person name="Lilly W.W."/>
            <person name="Ma L.J."/>
            <person name="Mackey A.J."/>
            <person name="Manning G."/>
            <person name="Martin F."/>
            <person name="Muraguchi H."/>
            <person name="Natvig D.O."/>
            <person name="Palmerini H."/>
            <person name="Ramesh M.A."/>
            <person name="Rehmeyer C.J."/>
            <person name="Roe B.A."/>
            <person name="Shenoy N."/>
            <person name="Stanke M."/>
            <person name="Ter-Hovhannisyan V."/>
            <person name="Tunlid A."/>
            <person name="Velagapudi R."/>
            <person name="Vision T.J."/>
            <person name="Zeng Q."/>
            <person name="Zolan M.E."/>
            <person name="Pukkila P.J."/>
        </authorList>
    </citation>
    <scope>NUCLEOTIDE SEQUENCE [LARGE SCALE GENOMIC DNA]</scope>
    <source>
        <strain evidence="19">Okayama-7 / 130 / ATCC MYA-4618 / FGSC 9003</strain>
    </source>
</reference>
<comment type="caution">
    <text evidence="18">The sequence shown here is derived from an EMBL/GenBank/DDBJ whole genome shotgun (WGS) entry which is preliminary data.</text>
</comment>
<feature type="compositionally biased region" description="Polar residues" evidence="14">
    <location>
        <begin position="60"/>
        <end position="73"/>
    </location>
</feature>
<dbReference type="Proteomes" id="UP000001861">
    <property type="component" value="Unassembled WGS sequence"/>
</dbReference>
<feature type="compositionally biased region" description="Basic and acidic residues" evidence="14">
    <location>
        <begin position="852"/>
        <end position="879"/>
    </location>
</feature>
<dbReference type="OMA" id="LRDRHSW"/>
<feature type="compositionally biased region" description="Basic and acidic residues" evidence="14">
    <location>
        <begin position="1264"/>
        <end position="1273"/>
    </location>
</feature>
<comment type="subcellular location">
    <subcellularLocation>
        <location evidence="1">Nucleus</location>
    </subcellularLocation>
</comment>
<keyword evidence="4" id="KW-0489">Methyltransferase</keyword>
<feature type="compositionally biased region" description="Acidic residues" evidence="14">
    <location>
        <begin position="1162"/>
        <end position="1174"/>
    </location>
</feature>
<feature type="domain" description="RRM" evidence="15">
    <location>
        <begin position="623"/>
        <end position="723"/>
    </location>
</feature>
<dbReference type="STRING" id="240176.D6RN23"/>
<feature type="compositionally biased region" description="Low complexity" evidence="14">
    <location>
        <begin position="1350"/>
        <end position="1370"/>
    </location>
</feature>
<name>D6RN23_COPC7</name>
<feature type="compositionally biased region" description="Pro residues" evidence="14">
    <location>
        <begin position="775"/>
        <end position="792"/>
    </location>
</feature>
<dbReference type="GeneID" id="9378465"/>
<proteinExistence type="predicted"/>
<dbReference type="SMART" id="SM00508">
    <property type="entry name" value="PostSET"/>
    <property type="match status" value="1"/>
</dbReference>
<dbReference type="InterPro" id="IPR003616">
    <property type="entry name" value="Post-SET_dom"/>
</dbReference>
<feature type="compositionally biased region" description="Pro residues" evidence="14">
    <location>
        <begin position="475"/>
        <end position="485"/>
    </location>
</feature>
<dbReference type="GO" id="GO:0048188">
    <property type="term" value="C:Set1C/COMPASS complex"/>
    <property type="evidence" value="ECO:0007669"/>
    <property type="project" value="TreeGrafter"/>
</dbReference>
<accession>D6RN23</accession>
<evidence type="ECO:0000256" key="14">
    <source>
        <dbReference type="SAM" id="MobiDB-lite"/>
    </source>
</evidence>
<feature type="compositionally biased region" description="Basic and acidic residues" evidence="14">
    <location>
        <begin position="1148"/>
        <end position="1158"/>
    </location>
</feature>
<feature type="compositionally biased region" description="Polar residues" evidence="14">
    <location>
        <begin position="1093"/>
        <end position="1103"/>
    </location>
</feature>
<feature type="compositionally biased region" description="Acidic residues" evidence="14">
    <location>
        <begin position="1229"/>
        <end position="1238"/>
    </location>
</feature>
<feature type="compositionally biased region" description="Basic and acidic residues" evidence="14">
    <location>
        <begin position="434"/>
        <end position="450"/>
    </location>
</feature>
<dbReference type="Pfam" id="PF00856">
    <property type="entry name" value="SET"/>
    <property type="match status" value="1"/>
</dbReference>
<feature type="compositionally biased region" description="Pro residues" evidence="14">
    <location>
        <begin position="412"/>
        <end position="432"/>
    </location>
</feature>
<evidence type="ECO:0000256" key="10">
    <source>
        <dbReference type="ARBA" id="ARBA00047571"/>
    </source>
</evidence>
<dbReference type="CDD" id="cd00590">
    <property type="entry name" value="RRM_SF"/>
    <property type="match status" value="1"/>
</dbReference>
<feature type="domain" description="SET" evidence="16">
    <location>
        <begin position="1474"/>
        <end position="1591"/>
    </location>
</feature>
<dbReference type="Gene3D" id="3.30.70.330">
    <property type="match status" value="1"/>
</dbReference>
<feature type="region of interest" description="Disordered" evidence="14">
    <location>
        <begin position="1350"/>
        <end position="1379"/>
    </location>
</feature>
<feature type="compositionally biased region" description="Basic and acidic residues" evidence="14">
    <location>
        <begin position="809"/>
        <end position="833"/>
    </location>
</feature>
<evidence type="ECO:0000256" key="2">
    <source>
        <dbReference type="ARBA" id="ARBA00012182"/>
    </source>
</evidence>
<dbReference type="VEuPathDB" id="FungiDB:CC1G_15535"/>
<dbReference type="SUPFAM" id="SSF54928">
    <property type="entry name" value="RNA-binding domain, RBD"/>
    <property type="match status" value="2"/>
</dbReference>
<feature type="compositionally biased region" description="Low complexity" evidence="14">
    <location>
        <begin position="153"/>
        <end position="165"/>
    </location>
</feature>
<evidence type="ECO:0000256" key="7">
    <source>
        <dbReference type="ARBA" id="ARBA00022853"/>
    </source>
</evidence>
<feature type="compositionally biased region" description="Low complexity" evidence="14">
    <location>
        <begin position="1025"/>
        <end position="1041"/>
    </location>
</feature>
<feature type="compositionally biased region" description="Pro residues" evidence="14">
    <location>
        <begin position="1015"/>
        <end position="1024"/>
    </location>
</feature>
<dbReference type="InterPro" id="IPR035979">
    <property type="entry name" value="RBD_domain_sf"/>
</dbReference>
<feature type="compositionally biased region" description="Polar residues" evidence="14">
    <location>
        <begin position="118"/>
        <end position="149"/>
    </location>
</feature>
<evidence type="ECO:0000256" key="5">
    <source>
        <dbReference type="ARBA" id="ARBA00022679"/>
    </source>
</evidence>
<keyword evidence="5" id="KW-0808">Transferase</keyword>
<dbReference type="PROSITE" id="PS50868">
    <property type="entry name" value="POST_SET"/>
    <property type="match status" value="1"/>
</dbReference>
<feature type="compositionally biased region" description="Basic residues" evidence="14">
    <location>
        <begin position="344"/>
        <end position="354"/>
    </location>
</feature>
<organism evidence="18 19">
    <name type="scientific">Coprinopsis cinerea (strain Okayama-7 / 130 / ATCC MYA-4618 / FGSC 9003)</name>
    <name type="common">Inky cap fungus</name>
    <name type="synonym">Hormographiella aspergillata</name>
    <dbReference type="NCBI Taxonomy" id="240176"/>
    <lineage>
        <taxon>Eukaryota</taxon>
        <taxon>Fungi</taxon>
        <taxon>Dikarya</taxon>
        <taxon>Basidiomycota</taxon>
        <taxon>Agaricomycotina</taxon>
        <taxon>Agaricomycetes</taxon>
        <taxon>Agaricomycetidae</taxon>
        <taxon>Agaricales</taxon>
        <taxon>Agaricineae</taxon>
        <taxon>Psathyrellaceae</taxon>
        <taxon>Coprinopsis</taxon>
    </lineage>
</organism>
<feature type="compositionally biased region" description="Low complexity" evidence="14">
    <location>
        <begin position="1295"/>
        <end position="1312"/>
    </location>
</feature>
<feature type="compositionally biased region" description="Polar residues" evidence="14">
    <location>
        <begin position="748"/>
        <end position="766"/>
    </location>
</feature>
<comment type="catalytic activity">
    <reaction evidence="12">
        <text>N(6),N(6)-dimethyl-L-lysyl(4)-[histone H3] + S-adenosyl-L-methionine = N(6),N(6),N(6)-trimethyl-L-lysyl(4)-[histone H3] + S-adenosyl-L-homocysteine + H(+)</text>
        <dbReference type="Rhea" id="RHEA:60272"/>
        <dbReference type="Rhea" id="RHEA-COMP:15537"/>
        <dbReference type="Rhea" id="RHEA-COMP:15540"/>
        <dbReference type="ChEBI" id="CHEBI:15378"/>
        <dbReference type="ChEBI" id="CHEBI:57856"/>
        <dbReference type="ChEBI" id="CHEBI:59789"/>
        <dbReference type="ChEBI" id="CHEBI:61961"/>
        <dbReference type="ChEBI" id="CHEBI:61976"/>
    </reaction>
</comment>